<feature type="transmembrane region" description="Helical" evidence="6">
    <location>
        <begin position="90"/>
        <end position="111"/>
    </location>
</feature>
<dbReference type="InterPro" id="IPR029060">
    <property type="entry name" value="PIN-like_dom_sf"/>
</dbReference>
<proteinExistence type="predicted"/>
<dbReference type="InterPro" id="IPR002716">
    <property type="entry name" value="PIN_dom"/>
</dbReference>
<dbReference type="Gene3D" id="3.40.50.1010">
    <property type="entry name" value="5'-nuclease"/>
    <property type="match status" value="1"/>
</dbReference>
<comment type="caution">
    <text evidence="8">The sequence shown here is derived from an EMBL/GenBank/DDBJ whole genome shotgun (WGS) entry which is preliminary data.</text>
</comment>
<evidence type="ECO:0000256" key="3">
    <source>
        <dbReference type="ARBA" id="ARBA00022723"/>
    </source>
</evidence>
<reference evidence="8 9" key="1">
    <citation type="journal article" date="2016" name="Nat. Commun.">
        <title>Thousands of microbial genomes shed light on interconnected biogeochemical processes in an aquifer system.</title>
        <authorList>
            <person name="Anantharaman K."/>
            <person name="Brown C.T."/>
            <person name="Hug L.A."/>
            <person name="Sharon I."/>
            <person name="Castelle C.J."/>
            <person name="Probst A.J."/>
            <person name="Thomas B.C."/>
            <person name="Singh A."/>
            <person name="Wilkins M.J."/>
            <person name="Karaoz U."/>
            <person name="Brodie E.L."/>
            <person name="Williams K.H."/>
            <person name="Hubbard S.S."/>
            <person name="Banfield J.F."/>
        </authorList>
    </citation>
    <scope>NUCLEOTIDE SEQUENCE [LARGE SCALE GENOMIC DNA]</scope>
</reference>
<keyword evidence="4" id="KW-0378">Hydrolase</keyword>
<keyword evidence="1" id="KW-1277">Toxin-antitoxin system</keyword>
<organism evidence="8 9">
    <name type="scientific">Candidatus Roizmanbacteria bacterium RIFCSPLOWO2_01_FULL_37_12</name>
    <dbReference type="NCBI Taxonomy" id="1802056"/>
    <lineage>
        <taxon>Bacteria</taxon>
        <taxon>Candidatus Roizmaniibacteriota</taxon>
    </lineage>
</organism>
<dbReference type="PANTHER" id="PTHR42740:SF1">
    <property type="entry name" value="RIBONUCLEASE VAPC3"/>
    <property type="match status" value="1"/>
</dbReference>
<evidence type="ECO:0000256" key="1">
    <source>
        <dbReference type="ARBA" id="ARBA00022649"/>
    </source>
</evidence>
<dbReference type="Proteomes" id="UP000177698">
    <property type="component" value="Unassembled WGS sequence"/>
</dbReference>
<dbReference type="Pfam" id="PF01850">
    <property type="entry name" value="PIN"/>
    <property type="match status" value="1"/>
</dbReference>
<keyword evidence="6" id="KW-1133">Transmembrane helix</keyword>
<feature type="domain" description="PIN" evidence="7">
    <location>
        <begin position="2"/>
        <end position="118"/>
    </location>
</feature>
<evidence type="ECO:0000259" key="7">
    <source>
        <dbReference type="SMART" id="SM00670"/>
    </source>
</evidence>
<dbReference type="STRING" id="1802056.A2954_05355"/>
<evidence type="ECO:0000256" key="2">
    <source>
        <dbReference type="ARBA" id="ARBA00022722"/>
    </source>
</evidence>
<keyword evidence="5" id="KW-0460">Magnesium</keyword>
<keyword evidence="2" id="KW-0540">Nuclease</keyword>
<name>A0A1F7IDE0_9BACT</name>
<dbReference type="SUPFAM" id="SSF88723">
    <property type="entry name" value="PIN domain-like"/>
    <property type="match status" value="1"/>
</dbReference>
<dbReference type="PANTHER" id="PTHR42740">
    <property type="entry name" value="RIBONUCLEASE VAPC3"/>
    <property type="match status" value="1"/>
</dbReference>
<keyword evidence="6" id="KW-0472">Membrane</keyword>
<dbReference type="EMBL" id="MGAG01000012">
    <property type="protein sequence ID" value="OGK41384.1"/>
    <property type="molecule type" value="Genomic_DNA"/>
</dbReference>
<sequence length="128" mass="14752">MKKILIDTNILISYSKGFKREFKQLLIDQENNKSELYINPIIISEFLNDKKLKNKTNLIKANELLSLFSLANINKETGILAGLLLREDKIVFIADAFIAATCIQFNLALYTDNKKHFRNIKNLNLFTS</sequence>
<dbReference type="SMART" id="SM00670">
    <property type="entry name" value="PINc"/>
    <property type="match status" value="1"/>
</dbReference>
<dbReference type="GO" id="GO:0016787">
    <property type="term" value="F:hydrolase activity"/>
    <property type="evidence" value="ECO:0007669"/>
    <property type="project" value="UniProtKB-KW"/>
</dbReference>
<keyword evidence="6" id="KW-0812">Transmembrane</keyword>
<protein>
    <recommendedName>
        <fullName evidence="7">PIN domain-containing protein</fullName>
    </recommendedName>
</protein>
<dbReference type="AlphaFoldDB" id="A0A1F7IDE0"/>
<evidence type="ECO:0000256" key="6">
    <source>
        <dbReference type="SAM" id="Phobius"/>
    </source>
</evidence>
<evidence type="ECO:0000256" key="5">
    <source>
        <dbReference type="ARBA" id="ARBA00022842"/>
    </source>
</evidence>
<dbReference type="InterPro" id="IPR051749">
    <property type="entry name" value="PINc/VapC_TA_RNase"/>
</dbReference>
<evidence type="ECO:0000313" key="9">
    <source>
        <dbReference type="Proteomes" id="UP000177698"/>
    </source>
</evidence>
<gene>
    <name evidence="8" type="ORF">A2954_05355</name>
</gene>
<keyword evidence="3" id="KW-0479">Metal-binding</keyword>
<dbReference type="GO" id="GO:0046872">
    <property type="term" value="F:metal ion binding"/>
    <property type="evidence" value="ECO:0007669"/>
    <property type="project" value="UniProtKB-KW"/>
</dbReference>
<evidence type="ECO:0000313" key="8">
    <source>
        <dbReference type="EMBL" id="OGK41384.1"/>
    </source>
</evidence>
<dbReference type="GO" id="GO:0004540">
    <property type="term" value="F:RNA nuclease activity"/>
    <property type="evidence" value="ECO:0007669"/>
    <property type="project" value="TreeGrafter"/>
</dbReference>
<evidence type="ECO:0000256" key="4">
    <source>
        <dbReference type="ARBA" id="ARBA00022801"/>
    </source>
</evidence>
<accession>A0A1F7IDE0</accession>